<dbReference type="HOGENOM" id="CLU_008747_2_2_6"/>
<dbReference type="SUPFAM" id="SSF52540">
    <property type="entry name" value="P-loop containing nucleoside triphosphate hydrolases"/>
    <property type="match status" value="1"/>
</dbReference>
<reference evidence="2 3" key="1">
    <citation type="journal article" date="2011" name="J. Bacteriol.">
        <title>Complete Genome Sequence of the Type Strain Pseudomonas stutzeri CGMCC 1.1803.</title>
        <authorList>
            <person name="Chen M."/>
            <person name="Yan Y."/>
            <person name="Zhang W."/>
            <person name="Lu W."/>
            <person name="Wang J."/>
            <person name="Ping S."/>
            <person name="Lin M."/>
        </authorList>
    </citation>
    <scope>NUCLEOTIDE SEQUENCE [LARGE SCALE GENOMIC DNA]</scope>
    <source>
        <strain evidence="3">ATCC 17588 / DSM 5190 / CCUG 11256 / JCM 5965 / LMG 11199 / NCIMB 11358 / Stanier 221</strain>
    </source>
</reference>
<dbReference type="GO" id="GO:0005524">
    <property type="term" value="F:ATP binding"/>
    <property type="evidence" value="ECO:0007669"/>
    <property type="project" value="InterPro"/>
</dbReference>
<keyword evidence="2" id="KW-0255">Endonuclease</keyword>
<feature type="domain" description="ATPase dynein-related AAA" evidence="1">
    <location>
        <begin position="389"/>
        <end position="468"/>
    </location>
</feature>
<dbReference type="PANTHER" id="PTHR37291:SF1">
    <property type="entry name" value="TYPE IV METHYL-DIRECTED RESTRICTION ENZYME ECOKMCRB SUBUNIT"/>
    <property type="match status" value="1"/>
</dbReference>
<dbReference type="InterPro" id="IPR011704">
    <property type="entry name" value="ATPase_dyneun-rel_AAA"/>
</dbReference>
<accession>F8GZN3</accession>
<dbReference type="InterPro" id="IPR052934">
    <property type="entry name" value="Methyl-DNA_Rec/Restrict_Enz"/>
</dbReference>
<dbReference type="GO" id="GO:0004519">
    <property type="term" value="F:endonuclease activity"/>
    <property type="evidence" value="ECO:0007669"/>
    <property type="project" value="UniProtKB-KW"/>
</dbReference>
<name>F8GZN3_STUS2</name>
<dbReference type="EMBL" id="CP002881">
    <property type="protein sequence ID" value="AEJ06677.1"/>
    <property type="molecule type" value="Genomic_DNA"/>
</dbReference>
<reference evidence="3" key="3">
    <citation type="submission" date="2011-06" db="EMBL/GenBank/DDBJ databases">
        <title>Complete genome sequence of Pseudomonas stutzeri strain CGMCC 1.1803.</title>
        <authorList>
            <person name="Yan Y."/>
            <person name="Chen M."/>
            <person name="Lu W."/>
            <person name="Zhang W."/>
            <person name="Ping S."/>
            <person name="Lin M."/>
        </authorList>
    </citation>
    <scope>NUCLEOTIDE SEQUENCE [LARGE SCALE GENOMIC DNA]</scope>
    <source>
        <strain evidence="3">ATCC 17588 / DSM 5190 / CCUG 11256 / JCM 5965 / LMG 11199 / NCIMB 11358 / Stanier 221</strain>
    </source>
</reference>
<evidence type="ECO:0000313" key="3">
    <source>
        <dbReference type="Proteomes" id="UP000008932"/>
    </source>
</evidence>
<dbReference type="Gene3D" id="3.40.50.300">
    <property type="entry name" value="P-loop containing nucleotide triphosphate hydrolases"/>
    <property type="match status" value="1"/>
</dbReference>
<dbReference type="InterPro" id="IPR027417">
    <property type="entry name" value="P-loop_NTPase"/>
</dbReference>
<keyword evidence="2" id="KW-0540">Nuclease</keyword>
<dbReference type="KEGG" id="psz:PSTAB_3396"/>
<dbReference type="Proteomes" id="UP000008932">
    <property type="component" value="Chromosome"/>
</dbReference>
<sequence>MQIEGLISEAALQRVLAEADGPQVRYWVLAVLAAIRERFPRCDFYVLNHSNQSEDEPRIYIGIGVRRPDTASGRNALILVAKNNTAYLGFQRKGQFDEKYRGHVFTERLSAEQHTDLAEVKRWLEQLDQALDTDDRRALQGEARTVDDYLSSDSAMPLAAAVADAPSASTVQPSLNQILFGPPGTGKTYATIDHALAILDPGFMIANKGDDEGARERLKTRFDQLAKEGRVRFVTFHQSFSYEDFVEGLRAGCDDEGQLEYRVEPGVLKRLCADAERGASAENDPFEKAFERLKDRLESTGERIVAQTVRGRRFAFEYVGGETFRIFPEESQEQKFPYRAALGDIRRLHRTGDKSSMHNASYVQGILQYLRDECGLPEYVAELPAERERPKYVLIIDEINRGNVSRIFGELITLIEESKRAGRKEHLEVTLPYSKERFSVPDNVYLIGTMNTADRSLAGLDIALRRRFVFREMPPRPDLLKEVLVQGLNIGQLLEKMNQRIEVLLDRDHALGHAYFMSLKDDSSLARLELIFRNQILPLLQEYFFEDWQRIGWVLNDQNASANGTAPFIRRPQSELNLADLFGSGVAEKLTDQRWELNHQAFSSLASYQNIVG</sequence>
<dbReference type="AlphaFoldDB" id="F8GZN3"/>
<gene>
    <name evidence="2" type="primary">mcrB</name>
    <name evidence="2" type="ordered locus">PSTAB_3396</name>
</gene>
<evidence type="ECO:0000313" key="2">
    <source>
        <dbReference type="EMBL" id="AEJ06677.1"/>
    </source>
</evidence>
<keyword evidence="2" id="KW-0378">Hydrolase</keyword>
<evidence type="ECO:0000259" key="1">
    <source>
        <dbReference type="Pfam" id="PF07728"/>
    </source>
</evidence>
<protein>
    <submittedName>
        <fullName evidence="2">GTPase subunit of restriction endonuclease-like protein</fullName>
    </submittedName>
</protein>
<proteinExistence type="predicted"/>
<dbReference type="PANTHER" id="PTHR37291">
    <property type="entry name" value="5-METHYLCYTOSINE-SPECIFIC RESTRICTION ENZYME B"/>
    <property type="match status" value="1"/>
</dbReference>
<reference key="2">
    <citation type="submission" date="2011-06" db="EMBL/GenBank/DDBJ databases">
        <title>Complete Genome Sequence of Pseudomonas stutzeri Strain CGMCC 1.1803.</title>
        <authorList>
            <person name="Yan Y."/>
            <person name="Chen M."/>
            <person name="Lu W."/>
            <person name="Zhang W."/>
            <person name="Ping S."/>
            <person name="Lin M."/>
        </authorList>
    </citation>
    <scope>NUCLEOTIDE SEQUENCE</scope>
    <source>
        <strain>ATCC 17588</strain>
    </source>
</reference>
<dbReference type="Pfam" id="PF07728">
    <property type="entry name" value="AAA_5"/>
    <property type="match status" value="1"/>
</dbReference>
<dbReference type="GO" id="GO:0016887">
    <property type="term" value="F:ATP hydrolysis activity"/>
    <property type="evidence" value="ECO:0007669"/>
    <property type="project" value="InterPro"/>
</dbReference>
<dbReference type="REBASE" id="37901">
    <property type="entry name" value="Pst17588McrBCP"/>
</dbReference>
<organism evidence="2 3">
    <name type="scientific">Stutzerimonas stutzeri (strain ATCC 17588 / DSM 5190 / CCUG 11256 / JCM 5965 / LMG 11199 / NBRC 14165 / NCIMB 11358 / Stanier 221)</name>
    <name type="common">Pseudomonas stutzeri</name>
    <dbReference type="NCBI Taxonomy" id="96563"/>
    <lineage>
        <taxon>Bacteria</taxon>
        <taxon>Pseudomonadati</taxon>
        <taxon>Pseudomonadota</taxon>
        <taxon>Gammaproteobacteria</taxon>
        <taxon>Pseudomonadales</taxon>
        <taxon>Pseudomonadaceae</taxon>
        <taxon>Stutzerimonas</taxon>
    </lineage>
</organism>